<evidence type="ECO:0000256" key="1">
    <source>
        <dbReference type="SAM" id="MobiDB-lite"/>
    </source>
</evidence>
<proteinExistence type="predicted"/>
<keyword evidence="4" id="KW-1185">Reference proteome</keyword>
<feature type="region of interest" description="Disordered" evidence="1">
    <location>
        <begin position="104"/>
        <end position="123"/>
    </location>
</feature>
<gene>
    <name evidence="3" type="ORF">FRZ44_40850</name>
</gene>
<dbReference type="Gene3D" id="1.10.260.40">
    <property type="entry name" value="lambda repressor-like DNA-binding domains"/>
    <property type="match status" value="1"/>
</dbReference>
<evidence type="ECO:0000259" key="2">
    <source>
        <dbReference type="PROSITE" id="PS50943"/>
    </source>
</evidence>
<dbReference type="InterPro" id="IPR001387">
    <property type="entry name" value="Cro/C1-type_HTH"/>
</dbReference>
<accession>A0A5J6MMS7</accession>
<dbReference type="OrthoDB" id="9797478at2"/>
<dbReference type="Proteomes" id="UP000326202">
    <property type="component" value="Chromosome"/>
</dbReference>
<name>A0A5J6MMS7_9PROT</name>
<dbReference type="KEGG" id="htq:FRZ44_40850"/>
<sequence>MRARKLSEVVAALPARERKAVKARTADLLAEEMSLQQLRKAMKKTQVAIARKLNLQQDGVSKIERRTDLLISTLSDYVDALGGELVLIARFPDRPAVRVGSIGAIAEPAKGPPEKSRQSRKAA</sequence>
<evidence type="ECO:0000313" key="3">
    <source>
        <dbReference type="EMBL" id="QEX18774.1"/>
    </source>
</evidence>
<dbReference type="AlphaFoldDB" id="A0A5J6MMS7"/>
<dbReference type="InterPro" id="IPR010982">
    <property type="entry name" value="Lambda_DNA-bd_dom_sf"/>
</dbReference>
<dbReference type="PROSITE" id="PS50943">
    <property type="entry name" value="HTH_CROC1"/>
    <property type="match status" value="1"/>
</dbReference>
<dbReference type="SUPFAM" id="SSF47413">
    <property type="entry name" value="lambda repressor-like DNA-binding domains"/>
    <property type="match status" value="1"/>
</dbReference>
<reference evidence="3 4" key="1">
    <citation type="submission" date="2019-08" db="EMBL/GenBank/DDBJ databases">
        <title>Hyperibacter terrae gen. nov., sp. nov. and Hyperibacter viscosus sp. nov., two new members in the family Rhodospirillaceae isolated from the rhizosphere of Hypericum perforatum.</title>
        <authorList>
            <person name="Noviana Z."/>
        </authorList>
    </citation>
    <scope>NUCLEOTIDE SEQUENCE [LARGE SCALE GENOMIC DNA]</scope>
    <source>
        <strain evidence="3 4">R5913</strain>
    </source>
</reference>
<dbReference type="EMBL" id="CP042906">
    <property type="protein sequence ID" value="QEX18774.1"/>
    <property type="molecule type" value="Genomic_DNA"/>
</dbReference>
<dbReference type="CDD" id="cd00093">
    <property type="entry name" value="HTH_XRE"/>
    <property type="match status" value="1"/>
</dbReference>
<dbReference type="GO" id="GO:0003677">
    <property type="term" value="F:DNA binding"/>
    <property type="evidence" value="ECO:0007669"/>
    <property type="project" value="InterPro"/>
</dbReference>
<organism evidence="3 4">
    <name type="scientific">Hypericibacter terrae</name>
    <dbReference type="NCBI Taxonomy" id="2602015"/>
    <lineage>
        <taxon>Bacteria</taxon>
        <taxon>Pseudomonadati</taxon>
        <taxon>Pseudomonadota</taxon>
        <taxon>Alphaproteobacteria</taxon>
        <taxon>Rhodospirillales</taxon>
        <taxon>Dongiaceae</taxon>
        <taxon>Hypericibacter</taxon>
    </lineage>
</organism>
<protein>
    <submittedName>
        <fullName evidence="3">Transcriptional regulator</fullName>
    </submittedName>
</protein>
<evidence type="ECO:0000313" key="4">
    <source>
        <dbReference type="Proteomes" id="UP000326202"/>
    </source>
</evidence>
<dbReference type="SMART" id="SM00530">
    <property type="entry name" value="HTH_XRE"/>
    <property type="match status" value="1"/>
</dbReference>
<dbReference type="Pfam" id="PF01381">
    <property type="entry name" value="HTH_3"/>
    <property type="match status" value="1"/>
</dbReference>
<feature type="domain" description="HTH cro/C1-type" evidence="2">
    <location>
        <begin position="35"/>
        <end position="88"/>
    </location>
</feature>